<sequence length="317" mass="36104">MADNQSNVETLEKRKPGRPRKHDPKVTQKDTPIGLNFDKTIVTTKTFAAKVDNFDPLIKDWYEMINQSTENKAGTVVEKYLKRDRSISVFKNCFHVVLLDMNLKKTTVKVCKNGAFHLTGCKSLEACEYCIVSLITGLWSNNTLKKTIPSVLKMSIKPVMTNVKFTIGFQISIEKSLDFFNNGTIIAQKEINGRTIEIRNKIHNFLAYRLTRSPALNIKKVLEHETLKQVPITKITFSGQDGSNPCLGDRKTETVSVFDDIASLNKEGRDKFTKTRYTTFLLFRSGMVILSGMHEAVMKDVFEEFQTVSLLYQRKIS</sequence>
<name>A0A068QKG2_9VIRU</name>
<evidence type="ECO:0000313" key="2">
    <source>
        <dbReference type="EMBL" id="CCV02522.1"/>
    </source>
</evidence>
<dbReference type="Proteomes" id="UP000114278">
    <property type="component" value="Segment"/>
</dbReference>
<keyword evidence="3" id="KW-1185">Reference proteome</keyword>
<dbReference type="RefSeq" id="YP_009046764.1">
    <property type="nucleotide sequence ID" value="NC_024451.1"/>
</dbReference>
<dbReference type="KEGG" id="vg:19738734"/>
<evidence type="ECO:0000256" key="1">
    <source>
        <dbReference type="SAM" id="MobiDB-lite"/>
    </source>
</evidence>
<evidence type="ECO:0000313" key="3">
    <source>
        <dbReference type="Proteomes" id="UP000114278"/>
    </source>
</evidence>
<dbReference type="OrthoDB" id="32044at10239"/>
<dbReference type="GeneID" id="19738734"/>
<gene>
    <name evidence="2" type="primary">150L</name>
    <name evidence="2" type="ORF">IIV31_150L</name>
</gene>
<feature type="region of interest" description="Disordered" evidence="1">
    <location>
        <begin position="1"/>
        <end position="31"/>
    </location>
</feature>
<reference evidence="2 3" key="1">
    <citation type="journal article" date="2014" name="J. Gen. Virol.">
        <title>Genome sequence of a crustacean iridovirus, IIV31, isolated from the pill bug, Armadillidium vulgare.</title>
        <authorList>
            <person name="Piegu B."/>
            <person name="Guizard S."/>
            <person name="Yeping T."/>
            <person name="Cruaud C."/>
            <person name="Asgari S."/>
            <person name="Bideshi D.K."/>
            <person name="Federici B.A."/>
            <person name="Bigot Y."/>
        </authorList>
    </citation>
    <scope>NUCLEOTIDE SEQUENCE [LARGE SCALE GENOMIC DNA]</scope>
</reference>
<protein>
    <submittedName>
        <fullName evidence="2">Uncharacterized protein</fullName>
    </submittedName>
</protein>
<dbReference type="EMBL" id="HF920637">
    <property type="protein sequence ID" value="CCV02522.1"/>
    <property type="molecule type" value="Genomic_DNA"/>
</dbReference>
<accession>A0A068QKG2</accession>
<proteinExistence type="predicted"/>
<organism evidence="2 3">
    <name type="scientific">Armadillidium vulgare iridescent virus</name>
    <dbReference type="NCBI Taxonomy" id="72201"/>
    <lineage>
        <taxon>Viruses</taxon>
        <taxon>Varidnaviria</taxon>
        <taxon>Bamfordvirae</taxon>
        <taxon>Nucleocytoviricota</taxon>
        <taxon>Megaviricetes</taxon>
        <taxon>Pimascovirales</taxon>
        <taxon>Pimascovirales incertae sedis</taxon>
        <taxon>Iridoviridae</taxon>
        <taxon>Betairidovirinae</taxon>
        <taxon>Iridovirus</taxon>
        <taxon>Iridovirus armadillidium1</taxon>
        <taxon>Invertebrate iridescent virus 31</taxon>
    </lineage>
</organism>